<evidence type="ECO:0000313" key="2">
    <source>
        <dbReference type="EMBL" id="CAA9325686.1"/>
    </source>
</evidence>
<gene>
    <name evidence="2" type="ORF">AVDCRST_MAG68-2223</name>
</gene>
<keyword evidence="2" id="KW-0540">Nuclease</keyword>
<reference evidence="2" key="1">
    <citation type="submission" date="2020-02" db="EMBL/GenBank/DDBJ databases">
        <authorList>
            <person name="Meier V. D."/>
        </authorList>
    </citation>
    <scope>NUCLEOTIDE SEQUENCE</scope>
    <source>
        <strain evidence="2">AVDCRST_MAG68</strain>
    </source>
</reference>
<accession>A0A6J4L751</accession>
<keyword evidence="2" id="KW-0378">Hydrolase</keyword>
<sequence>MTILNQNYKAVRTAAQIQVQLKLNAGTTSLDSSDIRNAVLQMIAVFQCGDVDADAVVADLEASFQTVIGKERTLFGDQEGYEPWLKSKKAGIDWRFWSRYEQYLLQEVGLAPATLDRLDESTDRVVDLLTDPTRPGSWDRRGLVVGHVQSGKTGHYIGVISKAADAGYKLIVVLAGFHNSLRSQTQIRIEEGFLGYDRSVPQGMPTRVGVGIINDSPKANTITTRADNGDFRRPVAESFSIAPGGPPLVFVIKKNGGVLKNLLKWVRWAANAQDEQGRPYVRDVPLLVIDDEADQGSVNTKKGDIDTVTGTPDPDFDPAVLNGRIRELLHLFEQSAYIGYTATPFANIFIHEEAKTEDEGEDLFPRSFIVALPTPSNYVGPGRVFGYEPDEGPPVPGLPIVRLVKDHAATLDLDERQGWIPPKHTQNHVPQVEGEETLPESLTEAIRAFVLVCASRLARQQGSAHNSMLVHVTRFTEVQRQVTAQVKAELRQVQQRLRRGDGDSPYQIRKELQKLWESDFIPTTEQIVAQDPTQDLPIHTWDVIEPFLEQAAQSISVREINGKAGEVLDYVKHQNTGLNVIAIGGDKLSRGLTLEGLSVSYFLRASRMYDTLMQMGRWFGYRPGYLDLCRLYTTPDMTEWFSHIARASEELREDFDRMALSGGTPLDFGHRVQSHPMMMVTSQVKMRHGTTINVSYQGDISETINFWRTRPKLERNWKAAELLISTVESARKLPVLLGDPPPVSGIGAWRWDDVSADAVLEFLTAYQEHGASKKVKTKLLADYIRAELKHDRLVRWTVMIASGNSPEPPRELGSARFRLVERSWHLTMTSESSALTEKQQLIASGQYRIRRLVSPADETSDLSDREWEHALQLSKAVWAKDPEKRVEPDRPAGRDIRRVRTPDRGLLMLYPLDPTDRDKITGTDKVETGAQDIPVLGFAISFPYVDPDKASKVQYVVGNVYYKQEFGQYEGDDEVEP</sequence>
<keyword evidence="2" id="KW-0255">Endonuclease</keyword>
<dbReference type="GO" id="GO:0004519">
    <property type="term" value="F:endonuclease activity"/>
    <property type="evidence" value="ECO:0007669"/>
    <property type="project" value="UniProtKB-KW"/>
</dbReference>
<proteinExistence type="predicted"/>
<dbReference type="EMBL" id="CADCTW010000102">
    <property type="protein sequence ID" value="CAA9325686.1"/>
    <property type="molecule type" value="Genomic_DNA"/>
</dbReference>
<dbReference type="Pfam" id="PF10593">
    <property type="entry name" value="Z1"/>
    <property type="match status" value="1"/>
</dbReference>
<feature type="domain" description="Putative endonuclease Z1" evidence="1">
    <location>
        <begin position="441"/>
        <end position="678"/>
    </location>
</feature>
<name>A0A6J4L751_9BACT</name>
<dbReference type="AlphaFoldDB" id="A0A6J4L751"/>
<protein>
    <submittedName>
        <fullName evidence="2">Endonuclease</fullName>
    </submittedName>
</protein>
<evidence type="ECO:0000259" key="1">
    <source>
        <dbReference type="Pfam" id="PF10593"/>
    </source>
</evidence>
<dbReference type="InterPro" id="IPR018310">
    <property type="entry name" value="Put_endonuclease_Z1-dom"/>
</dbReference>
<organism evidence="2">
    <name type="scientific">uncultured Gemmatimonadota bacterium</name>
    <dbReference type="NCBI Taxonomy" id="203437"/>
    <lineage>
        <taxon>Bacteria</taxon>
        <taxon>Pseudomonadati</taxon>
        <taxon>Gemmatimonadota</taxon>
        <taxon>environmental samples</taxon>
    </lineage>
</organism>